<feature type="region of interest" description="Disordered" evidence="1">
    <location>
        <begin position="181"/>
        <end position="309"/>
    </location>
</feature>
<protein>
    <submittedName>
        <fullName evidence="2">Uncharacterized protein</fullName>
    </submittedName>
</protein>
<evidence type="ECO:0000313" key="2">
    <source>
        <dbReference type="EMBL" id="QQP50081.1"/>
    </source>
</evidence>
<evidence type="ECO:0000256" key="1">
    <source>
        <dbReference type="SAM" id="MobiDB-lite"/>
    </source>
</evidence>
<sequence length="309" mass="33231">MSIDGKKQSSPWFRKHSPLIQPTHFDLNDLLRRDPTLSSLSANTLSKGIPPLLIWSSEYPYPRDEREELNNLDEIFRATPDGSGTQTFGSSYSSGFETSPLGPTIVKMEMGQGGGGMFYEESKHTPTLAQLNSPPLEASDFAAPPNAELNWDSFFTSDEARNQPTIKSEDILSSSVPAEAQNSPLTVSPSVIGPPPRSASFSGPRPSGAGGPGVSPHSQAPRRSKPAPPTPSSLPQIPPEQQLSKSALPSTLTWSASCDATGARPHINSVCSRGAQWTSPTDLPDIASDDEDPDQDDKKHGFPRGRFIQ</sequence>
<keyword evidence="3" id="KW-1185">Reference proteome</keyword>
<feature type="compositionally biased region" description="Polar residues" evidence="1">
    <location>
        <begin position="269"/>
        <end position="281"/>
    </location>
</feature>
<name>A0A7T8K9E3_CALRO</name>
<organism evidence="2 3">
    <name type="scientific">Caligus rogercresseyi</name>
    <name type="common">Sea louse</name>
    <dbReference type="NCBI Taxonomy" id="217165"/>
    <lineage>
        <taxon>Eukaryota</taxon>
        <taxon>Metazoa</taxon>
        <taxon>Ecdysozoa</taxon>
        <taxon>Arthropoda</taxon>
        <taxon>Crustacea</taxon>
        <taxon>Multicrustacea</taxon>
        <taxon>Hexanauplia</taxon>
        <taxon>Copepoda</taxon>
        <taxon>Siphonostomatoida</taxon>
        <taxon>Caligidae</taxon>
        <taxon>Caligus</taxon>
    </lineage>
</organism>
<feature type="compositionally biased region" description="Polar residues" evidence="1">
    <location>
        <begin position="241"/>
        <end position="258"/>
    </location>
</feature>
<dbReference type="Proteomes" id="UP000595437">
    <property type="component" value="Chromosome 7"/>
</dbReference>
<gene>
    <name evidence="2" type="ORF">FKW44_010963</name>
</gene>
<dbReference type="AlphaFoldDB" id="A0A7T8K9E3"/>
<feature type="compositionally biased region" description="Low complexity" evidence="1">
    <location>
        <begin position="198"/>
        <end position="207"/>
    </location>
</feature>
<evidence type="ECO:0000313" key="3">
    <source>
        <dbReference type="Proteomes" id="UP000595437"/>
    </source>
</evidence>
<accession>A0A7T8K9E3</accession>
<dbReference type="EMBL" id="CP045896">
    <property type="protein sequence ID" value="QQP50081.1"/>
    <property type="molecule type" value="Genomic_DNA"/>
</dbReference>
<feature type="compositionally biased region" description="Pro residues" evidence="1">
    <location>
        <begin position="226"/>
        <end position="238"/>
    </location>
</feature>
<proteinExistence type="predicted"/>
<reference evidence="3" key="1">
    <citation type="submission" date="2021-01" db="EMBL/GenBank/DDBJ databases">
        <title>Caligus Genome Assembly.</title>
        <authorList>
            <person name="Gallardo-Escarate C."/>
        </authorList>
    </citation>
    <scope>NUCLEOTIDE SEQUENCE [LARGE SCALE GENOMIC DNA]</scope>
</reference>